<protein>
    <recommendedName>
        <fullName evidence="6">tRNA wybutosine-synthesizing protein 2</fullName>
        <shortName evidence="6">tRNA-yW-synthesizing protein 2</shortName>
    </recommendedName>
    <alternativeName>
        <fullName evidence="6">tRNA(Phe) (4-demethylwyosine(37)-C(7)) aminocarboxypropyltransferase</fullName>
    </alternativeName>
</protein>
<dbReference type="EMBL" id="BTGC01000008">
    <property type="protein sequence ID" value="GMM52817.1"/>
    <property type="molecule type" value="Genomic_DNA"/>
</dbReference>
<evidence type="ECO:0000256" key="6">
    <source>
        <dbReference type="PIRNR" id="PIRNR038972"/>
    </source>
</evidence>
<dbReference type="InterPro" id="IPR056743">
    <property type="entry name" value="TRM5-TYW2-like_MTfase"/>
</dbReference>
<comment type="pathway">
    <text evidence="1 6">tRNA modification; wybutosine-tRNA(Phe) biosynthesis.</text>
</comment>
<evidence type="ECO:0000313" key="8">
    <source>
        <dbReference type="EMBL" id="GMM52817.1"/>
    </source>
</evidence>
<comment type="caution">
    <text evidence="8">The sequence shown here is derived from an EMBL/GenBank/DDBJ whole genome shotgun (WGS) entry which is preliminary data.</text>
</comment>
<dbReference type="PROSITE" id="PS51684">
    <property type="entry name" value="SAM_MT_TRM5_TYW2"/>
    <property type="match status" value="1"/>
</dbReference>
<dbReference type="Proteomes" id="UP001362899">
    <property type="component" value="Unassembled WGS sequence"/>
</dbReference>
<organism evidence="8 9">
    <name type="scientific">Starmerella bacillaris</name>
    <name type="common">Yeast</name>
    <name type="synonym">Candida zemplinina</name>
    <dbReference type="NCBI Taxonomy" id="1247836"/>
    <lineage>
        <taxon>Eukaryota</taxon>
        <taxon>Fungi</taxon>
        <taxon>Dikarya</taxon>
        <taxon>Ascomycota</taxon>
        <taxon>Saccharomycotina</taxon>
        <taxon>Dipodascomycetes</taxon>
        <taxon>Dipodascales</taxon>
        <taxon>Trichomonascaceae</taxon>
        <taxon>Starmerella</taxon>
    </lineage>
</organism>
<dbReference type="SUPFAM" id="SSF53335">
    <property type="entry name" value="S-adenosyl-L-methionine-dependent methyltransferases"/>
    <property type="match status" value="1"/>
</dbReference>
<keyword evidence="9" id="KW-1185">Reference proteome</keyword>
<keyword evidence="2 6" id="KW-0808">Transferase</keyword>
<keyword evidence="3 6" id="KW-0949">S-adenosyl-L-methionine</keyword>
<keyword evidence="4 6" id="KW-0819">tRNA processing</keyword>
<reference evidence="8 9" key="1">
    <citation type="journal article" date="2023" name="Elife">
        <title>Identification of key yeast species and microbe-microbe interactions impacting larval growth of Drosophila in the wild.</title>
        <authorList>
            <person name="Mure A."/>
            <person name="Sugiura Y."/>
            <person name="Maeda R."/>
            <person name="Honda K."/>
            <person name="Sakurai N."/>
            <person name="Takahashi Y."/>
            <person name="Watada M."/>
            <person name="Katoh T."/>
            <person name="Gotoh A."/>
            <person name="Gotoh Y."/>
            <person name="Taniguchi I."/>
            <person name="Nakamura K."/>
            <person name="Hayashi T."/>
            <person name="Katayama T."/>
            <person name="Uemura T."/>
            <person name="Hattori Y."/>
        </authorList>
    </citation>
    <scope>NUCLEOTIDE SEQUENCE [LARGE SCALE GENOMIC DNA]</scope>
    <source>
        <strain evidence="8 9">SB-73</strain>
    </source>
</reference>
<dbReference type="PIRSF" id="PIRSF038972">
    <property type="entry name" value="Trm12"/>
    <property type="match status" value="1"/>
</dbReference>
<comment type="similarity">
    <text evidence="6">Belongs to the class I-like SAM-binding methyltransferase superfamily. TRM5/TYW2 family.</text>
</comment>
<dbReference type="InterPro" id="IPR030382">
    <property type="entry name" value="MeTrfase_TRM5/TYW2"/>
</dbReference>
<dbReference type="GO" id="GO:0030488">
    <property type="term" value="P:tRNA methylation"/>
    <property type="evidence" value="ECO:0007669"/>
    <property type="project" value="TreeGrafter"/>
</dbReference>
<dbReference type="GO" id="GO:0102522">
    <property type="term" value="F:tRNA 4-demethylwyosine alpha-amino-alpha-carboxypropyltransferase activity"/>
    <property type="evidence" value="ECO:0007669"/>
    <property type="project" value="UniProtKB-EC"/>
</dbReference>
<dbReference type="GO" id="GO:0005737">
    <property type="term" value="C:cytoplasm"/>
    <property type="evidence" value="ECO:0007669"/>
    <property type="project" value="UniProtKB-SubCell"/>
</dbReference>
<dbReference type="Pfam" id="PF02475">
    <property type="entry name" value="TRM5-TYW2_MTfase"/>
    <property type="match status" value="1"/>
</dbReference>
<dbReference type="PANTHER" id="PTHR23245">
    <property type="entry name" value="TRNA METHYLTRANSFERASE"/>
    <property type="match status" value="1"/>
</dbReference>
<proteinExistence type="inferred from homology"/>
<accession>A0AAV5RNG5</accession>
<name>A0AAV5RNG5_STABA</name>
<evidence type="ECO:0000256" key="1">
    <source>
        <dbReference type="ARBA" id="ARBA00004797"/>
    </source>
</evidence>
<dbReference type="InterPro" id="IPR029063">
    <property type="entry name" value="SAM-dependent_MTases_sf"/>
</dbReference>
<evidence type="ECO:0000259" key="7">
    <source>
        <dbReference type="PROSITE" id="PS51684"/>
    </source>
</evidence>
<comment type="function">
    <text evidence="6">S-adenosyl-L-methionine-dependent transferase that acts as a component of the wybutosine biosynthesis pathway. Wybutosine is a hyper modified guanosine with a tricyclic base found at the 3'-position adjacent to the anticodon of eukaryotic phenylalanine tRNA. Catalyzes the transfer of the alpha-amino-alpha-carboxypropyl (acp) group from S-adenosyl-L-methionine to the C-7 position of 4-demethylwyosine (imG-14) to produce wybutosine-86.</text>
</comment>
<evidence type="ECO:0000256" key="2">
    <source>
        <dbReference type="ARBA" id="ARBA00022679"/>
    </source>
</evidence>
<evidence type="ECO:0000256" key="5">
    <source>
        <dbReference type="ARBA" id="ARBA00049400"/>
    </source>
</evidence>
<dbReference type="InterPro" id="IPR026274">
    <property type="entry name" value="tRNA_wybutosine_synth_prot_2"/>
</dbReference>
<comment type="catalytic activity">
    <reaction evidence="5">
        <text>4-demethylwyosine(37) in tRNA(Phe) + S-adenosyl-L-methionine = 4-demethyl-7-[(3S)-3-amino-3-carboxypropyl]wyosine(37) in tRNA(Phe) + S-methyl-5'-thioadenosine + H(+)</text>
        <dbReference type="Rhea" id="RHEA:36355"/>
        <dbReference type="Rhea" id="RHEA-COMP:10164"/>
        <dbReference type="Rhea" id="RHEA-COMP:10378"/>
        <dbReference type="ChEBI" id="CHEBI:15378"/>
        <dbReference type="ChEBI" id="CHEBI:17509"/>
        <dbReference type="ChEBI" id="CHEBI:59789"/>
        <dbReference type="ChEBI" id="CHEBI:64315"/>
        <dbReference type="ChEBI" id="CHEBI:73550"/>
        <dbReference type="EC" id="2.5.1.114"/>
    </reaction>
</comment>
<dbReference type="AlphaFoldDB" id="A0AAV5RNG5"/>
<dbReference type="GO" id="GO:0031591">
    <property type="term" value="P:wybutosine biosynthetic process"/>
    <property type="evidence" value="ECO:0007669"/>
    <property type="project" value="InterPro"/>
</dbReference>
<evidence type="ECO:0000256" key="3">
    <source>
        <dbReference type="ARBA" id="ARBA00022691"/>
    </source>
</evidence>
<dbReference type="PANTHER" id="PTHR23245:SF25">
    <property type="entry name" value="TRNA WYBUTOSINE-SYNTHESIZING PROTEIN 2 HOMOLOG"/>
    <property type="match status" value="1"/>
</dbReference>
<sequence length="369" mass="42068">MDIHFIFDAQDLKSTVSTLNTANIPFKLVKKPNGVHVFIAKNEECETLVERYCKMWVPCSGCDSCSGTKSKKAIKYVLYPPMILFPTGTQLTDELKNQAQELLAETKTKGCTHAAINAPIQASDVIRKPQIVPVIGDFGEFYDYDVSIGSEEMQRSFWATSLQNQIFQTWAPMYTMFSRGNITEKKRVLTQFNQQSTIENSTVIDLYAGIGYFTLPYAKQRPKQVYCWEINPWSVEGLARAAKKNGFRVQVVQTTEKYTNKYSKDEPQTTLVVFMEDNIKARTRIDSLDLERVSHINMGLLPHAREAFETARALSTPGTVFHVHENVRKVELSQWKKEVGSYFGECLHLEEIKDYSPGVKHVCGDFKRN</sequence>
<evidence type="ECO:0000256" key="4">
    <source>
        <dbReference type="ARBA" id="ARBA00022694"/>
    </source>
</evidence>
<dbReference type="CDD" id="cd02440">
    <property type="entry name" value="AdoMet_MTases"/>
    <property type="match status" value="1"/>
</dbReference>
<dbReference type="Gene3D" id="3.40.50.150">
    <property type="entry name" value="Vaccinia Virus protein VP39"/>
    <property type="match status" value="1"/>
</dbReference>
<comment type="subcellular location">
    <subcellularLocation>
        <location evidence="6">Cytoplasm</location>
    </subcellularLocation>
</comment>
<dbReference type="GO" id="GO:0008175">
    <property type="term" value="F:tRNA methyltransferase activity"/>
    <property type="evidence" value="ECO:0007669"/>
    <property type="project" value="TreeGrafter"/>
</dbReference>
<keyword evidence="6" id="KW-0963">Cytoplasm</keyword>
<evidence type="ECO:0000313" key="9">
    <source>
        <dbReference type="Proteomes" id="UP001362899"/>
    </source>
</evidence>
<gene>
    <name evidence="8" type="ORF">DASB73_037800</name>
</gene>
<feature type="domain" description="SAM-dependent methyltransferase TRM5/TYW2-type" evidence="7">
    <location>
        <begin position="105"/>
        <end position="369"/>
    </location>
</feature>
<dbReference type="GO" id="GO:0008757">
    <property type="term" value="F:S-adenosylmethionine-dependent methyltransferase activity"/>
    <property type="evidence" value="ECO:0007669"/>
    <property type="project" value="InterPro"/>
</dbReference>